<feature type="domain" description="Bacterial bifunctional deaminase-reductase C-terminal" evidence="1">
    <location>
        <begin position="2"/>
        <end position="196"/>
    </location>
</feature>
<dbReference type="PANTHER" id="PTHR38011">
    <property type="entry name" value="DIHYDROFOLATE REDUCTASE FAMILY PROTEIN (AFU_ORTHOLOGUE AFUA_8G06820)"/>
    <property type="match status" value="1"/>
</dbReference>
<protein>
    <submittedName>
        <fullName evidence="2">Dihydrofolate reductase family protein</fullName>
    </submittedName>
</protein>
<dbReference type="GO" id="GO:0009231">
    <property type="term" value="P:riboflavin biosynthetic process"/>
    <property type="evidence" value="ECO:0007669"/>
    <property type="project" value="InterPro"/>
</dbReference>
<dbReference type="AlphaFoldDB" id="A0A858R304"/>
<dbReference type="InterPro" id="IPR002734">
    <property type="entry name" value="RibDG_C"/>
</dbReference>
<sequence>MRKLMVSTFVSLDGVMQAPGGPDEDPRGGFTLGGWTVPYFDEALGAEMDDIFAQPFDLLLGRRTYDIFAAHWPHVPLEPGQPGYDPGSVDIARKFNACAKHVATHRPESLAWQNSHALGPDVAAAVRVLKGQDGPTLLVQGSSELLQILFAHGLVDEARLLVMPVVLGKGLRLFGGGALPAAFHLTHSFATPAGVLVARYRLAGEVQTGSFALEVPTEAEVERRQALGG</sequence>
<dbReference type="Proteomes" id="UP000501891">
    <property type="component" value="Chromosome"/>
</dbReference>
<dbReference type="Gene3D" id="3.40.430.10">
    <property type="entry name" value="Dihydrofolate Reductase, subunit A"/>
    <property type="match status" value="1"/>
</dbReference>
<reference evidence="2" key="1">
    <citation type="submission" date="2020-04" db="EMBL/GenBank/DDBJ databases">
        <title>A desert anoxygenic phototrophic bacterium fixes CO2 using RubisCO under aerobic conditions.</title>
        <authorList>
            <person name="Tang K."/>
        </authorList>
    </citation>
    <scope>NUCLEOTIDE SEQUENCE [LARGE SCALE GENOMIC DNA]</scope>
    <source>
        <strain evidence="2">MIMtkB3</strain>
    </source>
</reference>
<gene>
    <name evidence="2" type="ORF">HHL28_00420</name>
</gene>
<evidence type="ECO:0000259" key="1">
    <source>
        <dbReference type="Pfam" id="PF01872"/>
    </source>
</evidence>
<accession>A0A858R304</accession>
<evidence type="ECO:0000313" key="3">
    <source>
        <dbReference type="Proteomes" id="UP000501891"/>
    </source>
</evidence>
<organism evidence="2 3">
    <name type="scientific">Aerophototrophica crusticola</name>
    <dbReference type="NCBI Taxonomy" id="1709002"/>
    <lineage>
        <taxon>Bacteria</taxon>
        <taxon>Pseudomonadati</taxon>
        <taxon>Pseudomonadota</taxon>
        <taxon>Alphaproteobacteria</taxon>
        <taxon>Rhodospirillales</taxon>
        <taxon>Rhodospirillaceae</taxon>
        <taxon>Aerophototrophica</taxon>
    </lineage>
</organism>
<dbReference type="InterPro" id="IPR024072">
    <property type="entry name" value="DHFR-like_dom_sf"/>
</dbReference>
<dbReference type="GO" id="GO:0008703">
    <property type="term" value="F:5-amino-6-(5-phosphoribosylamino)uracil reductase activity"/>
    <property type="evidence" value="ECO:0007669"/>
    <property type="project" value="InterPro"/>
</dbReference>
<dbReference type="InterPro" id="IPR050765">
    <property type="entry name" value="Riboflavin_Biosynth_HTPR"/>
</dbReference>
<keyword evidence="3" id="KW-1185">Reference proteome</keyword>
<dbReference type="PANTHER" id="PTHR38011:SF2">
    <property type="entry name" value="BIFUNCTIONAL DEAMINASE-REDUCTASE DOMAIN PROTEIN"/>
    <property type="match status" value="1"/>
</dbReference>
<dbReference type="KEGG" id="acru:HHL28_00420"/>
<proteinExistence type="predicted"/>
<name>A0A858R304_9PROT</name>
<dbReference type="Pfam" id="PF01872">
    <property type="entry name" value="RibD_C"/>
    <property type="match status" value="1"/>
</dbReference>
<dbReference type="EMBL" id="CP051775">
    <property type="protein sequence ID" value="QJE71780.1"/>
    <property type="molecule type" value="Genomic_DNA"/>
</dbReference>
<dbReference type="SUPFAM" id="SSF53597">
    <property type="entry name" value="Dihydrofolate reductase-like"/>
    <property type="match status" value="1"/>
</dbReference>
<evidence type="ECO:0000313" key="2">
    <source>
        <dbReference type="EMBL" id="QJE71780.1"/>
    </source>
</evidence>